<evidence type="ECO:0000313" key="5">
    <source>
        <dbReference type="Proteomes" id="UP000295313"/>
    </source>
</evidence>
<dbReference type="InterPro" id="IPR008993">
    <property type="entry name" value="TIMP-like_OB-fold"/>
</dbReference>
<sequence length="217" mass="25128">MKTLFALLFSINIFACKCENMSLKQSFESAHYVFIGRVFDVQKTPSGLGTLEDYVSKVQIKSLYKGETYNNFYTQQATLFGSQVHSCDVIFDEKDEYLIFAYEEPDTGFLFSHKCLYSKKLTEISSEEIITLESLSKQYKIDIENSKISDSLDVDLIVEDPFNQPNREIIRLNNEVNTLQRENSHQKLLIIIIGFISVLLLSTSIWLLFRNRKLKSE</sequence>
<feature type="transmembrane region" description="Helical" evidence="3">
    <location>
        <begin position="188"/>
        <end position="209"/>
    </location>
</feature>
<dbReference type="Gene3D" id="2.40.50.120">
    <property type="match status" value="1"/>
</dbReference>
<keyword evidence="3" id="KW-0812">Transmembrane</keyword>
<reference evidence="4 5" key="1">
    <citation type="submission" date="2019-03" db="EMBL/GenBank/DDBJ databases">
        <title>Genomic Encyclopedia of Type Strains, Phase III (KMG-III): the genomes of soil and plant-associated and newly described type strains.</title>
        <authorList>
            <person name="Whitman W."/>
        </authorList>
    </citation>
    <scope>NUCLEOTIDE SEQUENCE [LARGE SCALE GENOMIC DNA]</scope>
    <source>
        <strain evidence="4 5">CGMCC 1.12802</strain>
    </source>
</reference>
<name>A0A4R8IA67_9FLAO</name>
<keyword evidence="5" id="KW-1185">Reference proteome</keyword>
<dbReference type="SUPFAM" id="SSF50242">
    <property type="entry name" value="TIMP-like"/>
    <property type="match status" value="1"/>
</dbReference>
<keyword evidence="3" id="KW-1133">Transmembrane helix</keyword>
<proteinExistence type="predicted"/>
<dbReference type="InterPro" id="IPR001820">
    <property type="entry name" value="TIMP"/>
</dbReference>
<evidence type="ECO:0000313" key="4">
    <source>
        <dbReference type="EMBL" id="TDX86998.1"/>
    </source>
</evidence>
<keyword evidence="3" id="KW-0472">Membrane</keyword>
<dbReference type="Pfam" id="PF00965">
    <property type="entry name" value="TIMP"/>
    <property type="match status" value="1"/>
</dbReference>
<dbReference type="OrthoDB" id="1260598at2"/>
<protein>
    <submittedName>
        <fullName evidence="4">Tissue inhibitor of metalloproteinase</fullName>
    </submittedName>
</protein>
<evidence type="ECO:0000256" key="2">
    <source>
        <dbReference type="ARBA" id="ARBA00022525"/>
    </source>
</evidence>
<dbReference type="Proteomes" id="UP000295313">
    <property type="component" value="Unassembled WGS sequence"/>
</dbReference>
<comment type="subcellular location">
    <subcellularLocation>
        <location evidence="1">Secreted</location>
    </subcellularLocation>
</comment>
<evidence type="ECO:0000256" key="3">
    <source>
        <dbReference type="SAM" id="Phobius"/>
    </source>
</evidence>
<dbReference type="EMBL" id="SOEO01000001">
    <property type="protein sequence ID" value="TDX86998.1"/>
    <property type="molecule type" value="Genomic_DNA"/>
</dbReference>
<dbReference type="AlphaFoldDB" id="A0A4R8IA67"/>
<gene>
    <name evidence="4" type="ORF">B0I22_1165</name>
</gene>
<keyword evidence="2" id="KW-0964">Secreted</keyword>
<comment type="caution">
    <text evidence="4">The sequence shown here is derived from an EMBL/GenBank/DDBJ whole genome shotgun (WGS) entry which is preliminary data.</text>
</comment>
<evidence type="ECO:0000256" key="1">
    <source>
        <dbReference type="ARBA" id="ARBA00004613"/>
    </source>
</evidence>
<organism evidence="4 5">
    <name type="scientific">Epilithonimonas xixisoli</name>
    <dbReference type="NCBI Taxonomy" id="1476462"/>
    <lineage>
        <taxon>Bacteria</taxon>
        <taxon>Pseudomonadati</taxon>
        <taxon>Bacteroidota</taxon>
        <taxon>Flavobacteriia</taxon>
        <taxon>Flavobacteriales</taxon>
        <taxon>Weeksellaceae</taxon>
        <taxon>Chryseobacterium group</taxon>
        <taxon>Epilithonimonas</taxon>
    </lineage>
</organism>
<accession>A0A4R8IA67</accession>
<dbReference type="GO" id="GO:0008191">
    <property type="term" value="F:metalloendopeptidase inhibitor activity"/>
    <property type="evidence" value="ECO:0007669"/>
    <property type="project" value="InterPro"/>
</dbReference>
<dbReference type="GO" id="GO:0005576">
    <property type="term" value="C:extracellular region"/>
    <property type="evidence" value="ECO:0007669"/>
    <property type="project" value="UniProtKB-SubCell"/>
</dbReference>
<dbReference type="RefSeq" id="WP_133943624.1">
    <property type="nucleotide sequence ID" value="NZ_SOEO01000001.1"/>
</dbReference>